<evidence type="ECO:0000313" key="1">
    <source>
        <dbReference type="EMBL" id="TWI52990.1"/>
    </source>
</evidence>
<name>A0A562Q9Z8_9PSED</name>
<dbReference type="OrthoDB" id="363206at2"/>
<gene>
    <name evidence="1" type="ORF">IQ22_02825</name>
</gene>
<reference evidence="1 2" key="1">
    <citation type="journal article" date="2015" name="Stand. Genomic Sci.">
        <title>Genomic Encyclopedia of Bacterial and Archaeal Type Strains, Phase III: the genomes of soil and plant-associated and newly described type strains.</title>
        <authorList>
            <person name="Whitman W.B."/>
            <person name="Woyke T."/>
            <person name="Klenk H.P."/>
            <person name="Zhou Y."/>
            <person name="Lilburn T.G."/>
            <person name="Beck B.J."/>
            <person name="De Vos P."/>
            <person name="Vandamme P."/>
            <person name="Eisen J.A."/>
            <person name="Garrity G."/>
            <person name="Hugenholtz P."/>
            <person name="Kyrpides N.C."/>
        </authorList>
    </citation>
    <scope>NUCLEOTIDE SEQUENCE [LARGE SCALE GENOMIC DNA]</scope>
    <source>
        <strain evidence="1 2">CGMCC 1.6858</strain>
    </source>
</reference>
<sequence length="171" mass="19829">MITYPKELPRPLMDGYDFQAVSPMVRSELQSGRARQRRAFTSVPTNATVKWLMNQSQAQYFEAWWEEILVSGTQWFDCPLSAPTGFQAYTARFTDIYQGPTPVTRGWWQFSATLELRKRPLLEPGWVIDAPEYIVGAPLFDLAMTREWPDSDYQTYMDVFDRAVNDKLPEA</sequence>
<dbReference type="RefSeq" id="WP_145142949.1">
    <property type="nucleotide sequence ID" value="NZ_VLKY01000009.1"/>
</dbReference>
<keyword evidence="2" id="KW-1185">Reference proteome</keyword>
<dbReference type="Proteomes" id="UP000316905">
    <property type="component" value="Unassembled WGS sequence"/>
</dbReference>
<proteinExistence type="predicted"/>
<dbReference type="AlphaFoldDB" id="A0A562Q9Z8"/>
<dbReference type="EMBL" id="VLKY01000009">
    <property type="protein sequence ID" value="TWI52990.1"/>
    <property type="molecule type" value="Genomic_DNA"/>
</dbReference>
<evidence type="ECO:0000313" key="2">
    <source>
        <dbReference type="Proteomes" id="UP000316905"/>
    </source>
</evidence>
<protein>
    <submittedName>
        <fullName evidence="1">Uncharacterized protein</fullName>
    </submittedName>
</protein>
<organism evidence="1 2">
    <name type="scientific">Pseudomonas duriflava</name>
    <dbReference type="NCBI Taxonomy" id="459528"/>
    <lineage>
        <taxon>Bacteria</taxon>
        <taxon>Pseudomonadati</taxon>
        <taxon>Pseudomonadota</taxon>
        <taxon>Gammaproteobacteria</taxon>
        <taxon>Pseudomonadales</taxon>
        <taxon>Pseudomonadaceae</taxon>
        <taxon>Pseudomonas</taxon>
    </lineage>
</organism>
<accession>A0A562Q9Z8</accession>
<comment type="caution">
    <text evidence="1">The sequence shown here is derived from an EMBL/GenBank/DDBJ whole genome shotgun (WGS) entry which is preliminary data.</text>
</comment>